<dbReference type="Proteomes" id="UP000078551">
    <property type="component" value="Chromosome"/>
</dbReference>
<sequence>MAEAVRNTTLNEDEKAALYGYLCRAERDALAEKDAAEAKRKENFKRGKEWGFSKEEISFHEQARKETSGAKLLSKFKIHRSVFIKLGLIPDDRGGDLLTDRADKLQLLRARGEADGLIGEGGPGSSGHAANSDEDRAYLDGWKSGQTKFADNWKAAMEKAQAARSREEPPATGTDPFASAPKTLN</sequence>
<proteinExistence type="predicted"/>
<evidence type="ECO:0000313" key="2">
    <source>
        <dbReference type="EMBL" id="ANL84639.1"/>
    </source>
</evidence>
<feature type="region of interest" description="Disordered" evidence="1">
    <location>
        <begin position="155"/>
        <end position="185"/>
    </location>
</feature>
<gene>
    <name evidence="2" type="ORF">AMC81_CH01858</name>
</gene>
<evidence type="ECO:0000313" key="3">
    <source>
        <dbReference type="Proteomes" id="UP000078551"/>
    </source>
</evidence>
<protein>
    <submittedName>
        <fullName evidence="2">Uncharacterized protein</fullName>
    </submittedName>
</protein>
<name>A0ABM6C8S4_9HYPH</name>
<keyword evidence="3" id="KW-1185">Reference proteome</keyword>
<evidence type="ECO:0000256" key="1">
    <source>
        <dbReference type="SAM" id="MobiDB-lite"/>
    </source>
</evidence>
<accession>A0ABM6C8S4</accession>
<dbReference type="RefSeq" id="WP_064832507.1">
    <property type="nucleotide sequence ID" value="NZ_CP013568.1"/>
</dbReference>
<reference evidence="2 3" key="1">
    <citation type="submission" date="2015-11" db="EMBL/GenBank/DDBJ databases">
        <title>The limits of bacterial species coexistence and the symbiotic plasmid transference in sympatric Rhizobium populations.</title>
        <authorList>
            <person name="Perez-Carrascal O.M."/>
            <person name="VanInsberghe D."/>
            <person name="Juarez S."/>
            <person name="Polz M.F."/>
            <person name="Vinuesa P."/>
            <person name="Gonzalez V."/>
        </authorList>
    </citation>
    <scope>NUCLEOTIDE SEQUENCE [LARGE SCALE GENOMIC DNA]</scope>
    <source>
        <strain evidence="2 3">N771</strain>
    </source>
</reference>
<organism evidence="2 3">
    <name type="scientific">Rhizobium phaseoli</name>
    <dbReference type="NCBI Taxonomy" id="396"/>
    <lineage>
        <taxon>Bacteria</taxon>
        <taxon>Pseudomonadati</taxon>
        <taxon>Pseudomonadota</taxon>
        <taxon>Alphaproteobacteria</taxon>
        <taxon>Hyphomicrobiales</taxon>
        <taxon>Rhizobiaceae</taxon>
        <taxon>Rhizobium/Agrobacterium group</taxon>
        <taxon>Rhizobium</taxon>
    </lineage>
</organism>
<dbReference type="EMBL" id="CP013568">
    <property type="protein sequence ID" value="ANL84639.1"/>
    <property type="molecule type" value="Genomic_DNA"/>
</dbReference>